<evidence type="ECO:0000256" key="1">
    <source>
        <dbReference type="SAM" id="MobiDB-lite"/>
    </source>
</evidence>
<dbReference type="EMBL" id="LAZR01019300">
    <property type="protein sequence ID" value="KKL93051.1"/>
    <property type="molecule type" value="Genomic_DNA"/>
</dbReference>
<dbReference type="AlphaFoldDB" id="A0A0F9GR16"/>
<sequence length="84" mass="10318">MKDKKPKTKICNKCKKRKSFNKKHFISDKSRKYGLSYKCKICCRKSAQDWDNNNKEKRKEHNKNWRKENKDKVKKSHKKWCGKK</sequence>
<gene>
    <name evidence="2" type="ORF">LCGC14_1878570</name>
</gene>
<reference evidence="2" key="1">
    <citation type="journal article" date="2015" name="Nature">
        <title>Complex archaea that bridge the gap between prokaryotes and eukaryotes.</title>
        <authorList>
            <person name="Spang A."/>
            <person name="Saw J.H."/>
            <person name="Jorgensen S.L."/>
            <person name="Zaremba-Niedzwiedzka K."/>
            <person name="Martijn J."/>
            <person name="Lind A.E."/>
            <person name="van Eijk R."/>
            <person name="Schleper C."/>
            <person name="Guy L."/>
            <person name="Ettema T.J."/>
        </authorList>
    </citation>
    <scope>NUCLEOTIDE SEQUENCE</scope>
</reference>
<comment type="caution">
    <text evidence="2">The sequence shown here is derived from an EMBL/GenBank/DDBJ whole genome shotgun (WGS) entry which is preliminary data.</text>
</comment>
<organism evidence="2">
    <name type="scientific">marine sediment metagenome</name>
    <dbReference type="NCBI Taxonomy" id="412755"/>
    <lineage>
        <taxon>unclassified sequences</taxon>
        <taxon>metagenomes</taxon>
        <taxon>ecological metagenomes</taxon>
    </lineage>
</organism>
<evidence type="ECO:0000313" key="2">
    <source>
        <dbReference type="EMBL" id="KKL93051.1"/>
    </source>
</evidence>
<feature type="region of interest" description="Disordered" evidence="1">
    <location>
        <begin position="52"/>
        <end position="84"/>
    </location>
</feature>
<proteinExistence type="predicted"/>
<name>A0A0F9GR16_9ZZZZ</name>
<protein>
    <submittedName>
        <fullName evidence="2">Uncharacterized protein</fullName>
    </submittedName>
</protein>
<feature type="compositionally biased region" description="Basic residues" evidence="1">
    <location>
        <begin position="72"/>
        <end position="84"/>
    </location>
</feature>
<feature type="compositionally biased region" description="Basic and acidic residues" evidence="1">
    <location>
        <begin position="52"/>
        <end position="71"/>
    </location>
</feature>
<accession>A0A0F9GR16</accession>